<gene>
    <name evidence="2" type="ORF">CQW49_05185</name>
</gene>
<protein>
    <submittedName>
        <fullName evidence="2">Helix-turn-helix domain-containing protein</fullName>
    </submittedName>
</protein>
<reference evidence="3" key="1">
    <citation type="submission" date="2017-10" db="EMBL/GenBank/DDBJ databases">
        <title>Completed PacBio SMRT sequence of Methylosinus trichosporium OB3b reveals presence of a third large plasmid.</title>
        <authorList>
            <person name="Charles T.C."/>
            <person name="Lynch M.D.J."/>
            <person name="Heil J.R."/>
            <person name="Cheng J."/>
        </authorList>
    </citation>
    <scope>NUCLEOTIDE SEQUENCE [LARGE SCALE GENOMIC DNA]</scope>
    <source>
        <strain evidence="3">OB3b</strain>
    </source>
</reference>
<dbReference type="EMBL" id="CP023737">
    <property type="protein sequence ID" value="ATQ67353.1"/>
    <property type="molecule type" value="Genomic_DNA"/>
</dbReference>
<dbReference type="STRING" id="595536.GCA_000178815_04124"/>
<evidence type="ECO:0000313" key="3">
    <source>
        <dbReference type="Proteomes" id="UP000230709"/>
    </source>
</evidence>
<dbReference type="Pfam" id="PF13730">
    <property type="entry name" value="HTH_36"/>
    <property type="match status" value="1"/>
</dbReference>
<feature type="region of interest" description="Disordered" evidence="1">
    <location>
        <begin position="94"/>
        <end position="158"/>
    </location>
</feature>
<keyword evidence="3" id="KW-1185">Reference proteome</keyword>
<organism evidence="2 3">
    <name type="scientific">Methylosinus trichosporium (strain ATCC 35070 / NCIMB 11131 / UNIQEM 75 / OB3b)</name>
    <dbReference type="NCBI Taxonomy" id="595536"/>
    <lineage>
        <taxon>Bacteria</taxon>
        <taxon>Pseudomonadati</taxon>
        <taxon>Pseudomonadota</taxon>
        <taxon>Alphaproteobacteria</taxon>
        <taxon>Hyphomicrobiales</taxon>
        <taxon>Methylocystaceae</taxon>
        <taxon>Methylosinus</taxon>
    </lineage>
</organism>
<name>A0A2D2CXC5_METT3</name>
<dbReference type="AlphaFoldDB" id="A0A2D2CXC5"/>
<feature type="compositionally biased region" description="Polar residues" evidence="1">
    <location>
        <begin position="121"/>
        <end position="131"/>
    </location>
</feature>
<evidence type="ECO:0000256" key="1">
    <source>
        <dbReference type="SAM" id="MobiDB-lite"/>
    </source>
</evidence>
<dbReference type="RefSeq" id="WP_003608898.1">
    <property type="nucleotide sequence ID" value="NZ_ADVE02000001.1"/>
</dbReference>
<evidence type="ECO:0000313" key="2">
    <source>
        <dbReference type="EMBL" id="ATQ67353.1"/>
    </source>
</evidence>
<dbReference type="Proteomes" id="UP000230709">
    <property type="component" value="Chromosome"/>
</dbReference>
<proteinExistence type="predicted"/>
<sequence length="298" mass="32489">MSFHVTKAKWLEQIAEDVWLLDSACRIAIVLAKHLNSQSETAWPSVERLAKITGQSDRNIRRVLKMLHDRGHVNVSIGGGRARPNVYSIVLKGQGAAPVPSSPERGSRRKKLGQTCPIKNPDTSVRKTLTRLSGEPLDRNLPPNAPAKSGSDPAPSEPAFDAFEAVWPWEANESRSAGRKAFDLLPSAADKRQAIDAARAAAKKGLAREKLGRASRWLRGRCFQNIAPSPPPTPRRDAPIVTDRGVFIALSSPEWQAWRAKAGEHLETVNTAHGIGCYRPSQWPPDVGGEAPHEGGAR</sequence>
<dbReference type="KEGG" id="mtw:CQW49_05185"/>
<accession>A0A2D2CXC5</accession>